<dbReference type="AlphaFoldDB" id="A0A6P0GNL4"/>
<sequence>MAKRQGADPDALHRKAQTAILSELAGGNDDAFELMLSVRPYDVRGHFTPDVALLEVAAAALGLACPPGSERLEYEGLTDRYLSDYVLDGRTVRRRTQYAIYAAACMRGGLHPELLMEAGTWQPQLWTYAVSAVLLYCRAAAERLDLPMAVIALRVADELGLELPATGGASEQLLP</sequence>
<evidence type="ECO:0000313" key="2">
    <source>
        <dbReference type="Proteomes" id="UP000471126"/>
    </source>
</evidence>
<protein>
    <submittedName>
        <fullName evidence="1">Uncharacterized protein</fullName>
    </submittedName>
</protein>
<reference evidence="1 2" key="1">
    <citation type="submission" date="2019-12" db="EMBL/GenBank/DDBJ databases">
        <title>WGS of CPCC 203550 I12A-02606.</title>
        <authorList>
            <person name="Jiang Z."/>
        </authorList>
    </citation>
    <scope>NUCLEOTIDE SEQUENCE [LARGE SCALE GENOMIC DNA]</scope>
    <source>
        <strain evidence="1 2">I12A-02606</strain>
    </source>
</reference>
<accession>A0A6P0GNL4</accession>
<proteinExistence type="predicted"/>
<name>A0A6P0GNL4_9ACTN</name>
<organism evidence="1 2">
    <name type="scientific">Geodermatophilus normandii</name>
    <dbReference type="NCBI Taxonomy" id="1137989"/>
    <lineage>
        <taxon>Bacteria</taxon>
        <taxon>Bacillati</taxon>
        <taxon>Actinomycetota</taxon>
        <taxon>Actinomycetes</taxon>
        <taxon>Geodermatophilales</taxon>
        <taxon>Geodermatophilaceae</taxon>
        <taxon>Geodermatophilus</taxon>
    </lineage>
</organism>
<dbReference type="Proteomes" id="UP000471126">
    <property type="component" value="Unassembled WGS sequence"/>
</dbReference>
<dbReference type="EMBL" id="JAAGWE010000048">
    <property type="protein sequence ID" value="NEM08890.1"/>
    <property type="molecule type" value="Genomic_DNA"/>
</dbReference>
<evidence type="ECO:0000313" key="1">
    <source>
        <dbReference type="EMBL" id="NEM08890.1"/>
    </source>
</evidence>
<dbReference type="RefSeq" id="WP_163479178.1">
    <property type="nucleotide sequence ID" value="NZ_JAAGWE010000048.1"/>
</dbReference>
<gene>
    <name evidence="1" type="ORF">GCU54_23310</name>
</gene>
<comment type="caution">
    <text evidence="1">The sequence shown here is derived from an EMBL/GenBank/DDBJ whole genome shotgun (WGS) entry which is preliminary data.</text>
</comment>